<dbReference type="EMBL" id="WHOS01000095">
    <property type="protein sequence ID" value="NUB04240.1"/>
    <property type="molecule type" value="Genomic_DNA"/>
</dbReference>
<evidence type="ECO:0000313" key="2">
    <source>
        <dbReference type="Proteomes" id="UP000605086"/>
    </source>
</evidence>
<dbReference type="RefSeq" id="WP_174475086.1">
    <property type="nucleotide sequence ID" value="NZ_JAGINN010000020.1"/>
</dbReference>
<dbReference type="Gene3D" id="1.20.1260.10">
    <property type="match status" value="1"/>
</dbReference>
<organism evidence="1 2">
    <name type="scientific">Azospirillum melinis</name>
    <dbReference type="NCBI Taxonomy" id="328839"/>
    <lineage>
        <taxon>Bacteria</taxon>
        <taxon>Pseudomonadati</taxon>
        <taxon>Pseudomonadota</taxon>
        <taxon>Alphaproteobacteria</taxon>
        <taxon>Rhodospirillales</taxon>
        <taxon>Azospirillaceae</taxon>
        <taxon>Azospirillum</taxon>
    </lineage>
</organism>
<comment type="caution">
    <text evidence="1">The sequence shown here is derived from an EMBL/GenBank/DDBJ whole genome shotgun (WGS) entry which is preliminary data.</text>
</comment>
<accession>A0ABX2KTX0</accession>
<protein>
    <submittedName>
        <fullName evidence="1">Rubrerythrin</fullName>
    </submittedName>
</protein>
<proteinExistence type="predicted"/>
<gene>
    <name evidence="1" type="ORF">GBZ48_34075</name>
</gene>
<dbReference type="CDD" id="cd01045">
    <property type="entry name" value="Ferritin_like_AB"/>
    <property type="match status" value="1"/>
</dbReference>
<dbReference type="InterPro" id="IPR009078">
    <property type="entry name" value="Ferritin-like_SF"/>
</dbReference>
<evidence type="ECO:0000313" key="1">
    <source>
        <dbReference type="EMBL" id="NUB04240.1"/>
    </source>
</evidence>
<keyword evidence="2" id="KW-1185">Reference proteome</keyword>
<dbReference type="Proteomes" id="UP000605086">
    <property type="component" value="Unassembled WGS sequence"/>
</dbReference>
<sequence length="161" mass="17869">MTDIHDAALFLAHACALEEDAANRFSDLSEAMKTYGNQEVAAFFGQMAKFSRLHLAEARGRSGFRKIPDLAPEDFQWPDGDSPEAASMEGSHYLMTVEYALELALDSERRGQAFYAEVAKTTTDAEVRMMAEEFAAEEAEHVAQLEVWAKRYPALQGQAQG</sequence>
<name>A0ABX2KTX0_9PROT</name>
<reference evidence="1 2" key="1">
    <citation type="submission" date="2019-10" db="EMBL/GenBank/DDBJ databases">
        <title>Genome sequence of Azospirillum melinis.</title>
        <authorList>
            <person name="Ambrosini A."/>
            <person name="Sant'Anna F.H."/>
            <person name="Cassan F.D."/>
            <person name="Souza E.M."/>
            <person name="Passaglia L.M.P."/>
        </authorList>
    </citation>
    <scope>NUCLEOTIDE SEQUENCE [LARGE SCALE GENOMIC DNA]</scope>
    <source>
        <strain evidence="1 2">TMCY0552</strain>
    </source>
</reference>
<dbReference type="SUPFAM" id="SSF47240">
    <property type="entry name" value="Ferritin-like"/>
    <property type="match status" value="1"/>
</dbReference>
<dbReference type="InterPro" id="IPR012347">
    <property type="entry name" value="Ferritin-like"/>
</dbReference>